<organism evidence="8 9">
    <name type="scientific">Nocardioides silvaticus</name>
    <dbReference type="NCBI Taxonomy" id="2201891"/>
    <lineage>
        <taxon>Bacteria</taxon>
        <taxon>Bacillati</taxon>
        <taxon>Actinomycetota</taxon>
        <taxon>Actinomycetes</taxon>
        <taxon>Propionibacteriales</taxon>
        <taxon>Nocardioidaceae</taxon>
        <taxon>Nocardioides</taxon>
    </lineage>
</organism>
<evidence type="ECO:0000259" key="7">
    <source>
        <dbReference type="PROSITE" id="PS51900"/>
    </source>
</evidence>
<dbReference type="SUPFAM" id="SSF56349">
    <property type="entry name" value="DNA breaking-rejoining enzymes"/>
    <property type="match status" value="1"/>
</dbReference>
<evidence type="ECO:0000256" key="5">
    <source>
        <dbReference type="PROSITE-ProRule" id="PRU01248"/>
    </source>
</evidence>
<feature type="domain" description="Tyr recombinase" evidence="6">
    <location>
        <begin position="187"/>
        <end position="411"/>
    </location>
</feature>
<dbReference type="Pfam" id="PF26003">
    <property type="entry name" value="Integrase_N_phage"/>
    <property type="match status" value="1"/>
</dbReference>
<comment type="similarity">
    <text evidence="1">Belongs to the 'phage' integrase family.</text>
</comment>
<dbReference type="Pfam" id="PF14659">
    <property type="entry name" value="Phage_int_SAM_3"/>
    <property type="match status" value="1"/>
</dbReference>
<gene>
    <name evidence="8" type="ORF">DJ010_08790</name>
</gene>
<accession>A0A316TFF7</accession>
<dbReference type="PANTHER" id="PTHR30629:SF2">
    <property type="entry name" value="PROPHAGE INTEGRASE INTS-RELATED"/>
    <property type="match status" value="1"/>
</dbReference>
<dbReference type="InterPro" id="IPR044068">
    <property type="entry name" value="CB"/>
</dbReference>
<dbReference type="InterPro" id="IPR011010">
    <property type="entry name" value="DNA_brk_join_enz"/>
</dbReference>
<evidence type="ECO:0000313" key="9">
    <source>
        <dbReference type="Proteomes" id="UP000245507"/>
    </source>
</evidence>
<dbReference type="Gene3D" id="1.10.150.130">
    <property type="match status" value="1"/>
</dbReference>
<evidence type="ECO:0000256" key="3">
    <source>
        <dbReference type="ARBA" id="ARBA00023125"/>
    </source>
</evidence>
<evidence type="ECO:0000256" key="2">
    <source>
        <dbReference type="ARBA" id="ARBA00022908"/>
    </source>
</evidence>
<dbReference type="Pfam" id="PF00589">
    <property type="entry name" value="Phage_integrase"/>
    <property type="match status" value="1"/>
</dbReference>
<keyword evidence="9" id="KW-1185">Reference proteome</keyword>
<sequence>MARRREKRGFGSIRRLASGNYQARYLAPSGERVTAPTTFVARMDAEAWLLAERRVVEDANSWLSPKDRLADAKLREQLEALPTFEDYAERWLEARRSSRGEPLRRTTKDKYRSSLRTNVYPTFGPVPLDKITRAAVRRWHEELDVGPSAKSDAYATLRTILNTAVDEEVIEKNPAQIRGAARQVRRKNLRPVSAAELTVMVDTMPERLRLLLLLATWCALRSGELRELRRSDVVITRDESGAEAAWVEVSRGVVRVRKAAVDPNASTRATESLVGAPKTDAGFRSVSIPDFLIPAVKDHLARHAAPGPAGLIFHASRDQTVHLSETTLNGRAAVLNEDGSVRKAGFGWREARRRAGREDLDLHDLRHTGATWAAEEGASIAELMYRLGHSTPSMAIHYQHSRQERDREISRRLSRRNGLRAV</sequence>
<dbReference type="RefSeq" id="WP_109693296.1">
    <property type="nucleotide sequence ID" value="NZ_QGDD01000003.1"/>
</dbReference>
<dbReference type="InterPro" id="IPR010998">
    <property type="entry name" value="Integrase_recombinase_N"/>
</dbReference>
<name>A0A316TFF7_9ACTN</name>
<protein>
    <submittedName>
        <fullName evidence="8">Site-specific integrase</fullName>
    </submittedName>
</protein>
<evidence type="ECO:0000256" key="4">
    <source>
        <dbReference type="ARBA" id="ARBA00023172"/>
    </source>
</evidence>
<feature type="domain" description="Core-binding (CB)" evidence="7">
    <location>
        <begin position="82"/>
        <end position="165"/>
    </location>
</feature>
<proteinExistence type="inferred from homology"/>
<reference evidence="8 9" key="1">
    <citation type="submission" date="2018-05" db="EMBL/GenBank/DDBJ databases">
        <title>Nocardioides silvaticus genome.</title>
        <authorList>
            <person name="Li C."/>
            <person name="Wang G."/>
        </authorList>
    </citation>
    <scope>NUCLEOTIDE SEQUENCE [LARGE SCALE GENOMIC DNA]</scope>
    <source>
        <strain evidence="8 9">CCTCC AB 2018079</strain>
    </source>
</reference>
<dbReference type="GO" id="GO:0006310">
    <property type="term" value="P:DNA recombination"/>
    <property type="evidence" value="ECO:0007669"/>
    <property type="project" value="UniProtKB-KW"/>
</dbReference>
<dbReference type="InterPro" id="IPR050808">
    <property type="entry name" value="Phage_Integrase"/>
</dbReference>
<dbReference type="InterPro" id="IPR013762">
    <property type="entry name" value="Integrase-like_cat_sf"/>
</dbReference>
<dbReference type="InterPro" id="IPR002104">
    <property type="entry name" value="Integrase_catalytic"/>
</dbReference>
<dbReference type="InterPro" id="IPR058717">
    <property type="entry name" value="Phage_L5_Integrase_N"/>
</dbReference>
<dbReference type="InterPro" id="IPR004107">
    <property type="entry name" value="Integrase_SAM-like_N"/>
</dbReference>
<evidence type="ECO:0000313" key="8">
    <source>
        <dbReference type="EMBL" id="PWN03207.1"/>
    </source>
</evidence>
<keyword evidence="4" id="KW-0233">DNA recombination</keyword>
<dbReference type="GO" id="GO:0015074">
    <property type="term" value="P:DNA integration"/>
    <property type="evidence" value="ECO:0007669"/>
    <property type="project" value="UniProtKB-KW"/>
</dbReference>
<dbReference type="Proteomes" id="UP000245507">
    <property type="component" value="Unassembled WGS sequence"/>
</dbReference>
<keyword evidence="2" id="KW-0229">DNA integration</keyword>
<comment type="caution">
    <text evidence="8">The sequence shown here is derived from an EMBL/GenBank/DDBJ whole genome shotgun (WGS) entry which is preliminary data.</text>
</comment>
<dbReference type="PANTHER" id="PTHR30629">
    <property type="entry name" value="PROPHAGE INTEGRASE"/>
    <property type="match status" value="1"/>
</dbReference>
<dbReference type="GO" id="GO:0003677">
    <property type="term" value="F:DNA binding"/>
    <property type="evidence" value="ECO:0007669"/>
    <property type="project" value="UniProtKB-UniRule"/>
</dbReference>
<dbReference type="Gene3D" id="1.10.443.10">
    <property type="entry name" value="Intergrase catalytic core"/>
    <property type="match status" value="1"/>
</dbReference>
<dbReference type="AlphaFoldDB" id="A0A316TFF7"/>
<dbReference type="PROSITE" id="PS51898">
    <property type="entry name" value="TYR_RECOMBINASE"/>
    <property type="match status" value="1"/>
</dbReference>
<dbReference type="EMBL" id="QGDD01000003">
    <property type="protein sequence ID" value="PWN03207.1"/>
    <property type="molecule type" value="Genomic_DNA"/>
</dbReference>
<dbReference type="PROSITE" id="PS51900">
    <property type="entry name" value="CB"/>
    <property type="match status" value="1"/>
</dbReference>
<dbReference type="OrthoDB" id="1822491at2"/>
<evidence type="ECO:0000256" key="1">
    <source>
        <dbReference type="ARBA" id="ARBA00008857"/>
    </source>
</evidence>
<keyword evidence="3 5" id="KW-0238">DNA-binding</keyword>
<evidence type="ECO:0000259" key="6">
    <source>
        <dbReference type="PROSITE" id="PS51898"/>
    </source>
</evidence>